<dbReference type="RefSeq" id="WP_015739332.1">
    <property type="nucleotide sequence ID" value="NC_013385.1"/>
</dbReference>
<name>C9R826_AMMDK</name>
<evidence type="ECO:0000313" key="1">
    <source>
        <dbReference type="EMBL" id="ACX52455.1"/>
    </source>
</evidence>
<dbReference type="Proteomes" id="UP000002620">
    <property type="component" value="Chromosome"/>
</dbReference>
<dbReference type="AlphaFoldDB" id="C9R826"/>
<dbReference type="EMBL" id="CP001785">
    <property type="protein sequence ID" value="ACX52455.1"/>
    <property type="molecule type" value="Genomic_DNA"/>
</dbReference>
<dbReference type="KEGG" id="adg:Adeg_1352"/>
<protein>
    <recommendedName>
        <fullName evidence="3">DUF3368 domain-containing protein</fullName>
    </recommendedName>
</protein>
<dbReference type="HOGENOM" id="CLU_115769_3_0_9"/>
<evidence type="ECO:0008006" key="3">
    <source>
        <dbReference type="Google" id="ProtNLM"/>
    </source>
</evidence>
<organism evidence="1 2">
    <name type="scientific">Ammonifex degensii (strain DSM 10501 / KC4)</name>
    <dbReference type="NCBI Taxonomy" id="429009"/>
    <lineage>
        <taxon>Bacteria</taxon>
        <taxon>Bacillati</taxon>
        <taxon>Bacillota</taxon>
        <taxon>Clostridia</taxon>
        <taxon>Thermoanaerobacterales</taxon>
        <taxon>Thermoanaerobacteraceae</taxon>
        <taxon>Ammonifex</taxon>
    </lineage>
</organism>
<dbReference type="OrthoDB" id="2065688at2"/>
<dbReference type="Pfam" id="PF11848">
    <property type="entry name" value="DUF3368"/>
    <property type="match status" value="1"/>
</dbReference>
<dbReference type="eggNOG" id="COG2405">
    <property type="taxonomic scope" value="Bacteria"/>
</dbReference>
<dbReference type="InterPro" id="IPR021799">
    <property type="entry name" value="PIN-like_prokaryotic"/>
</dbReference>
<dbReference type="PANTHER" id="PTHR39550">
    <property type="entry name" value="SLL0658 PROTEIN"/>
    <property type="match status" value="1"/>
</dbReference>
<accession>C9R826</accession>
<evidence type="ECO:0000313" key="2">
    <source>
        <dbReference type="Proteomes" id="UP000002620"/>
    </source>
</evidence>
<reference evidence="1 2" key="1">
    <citation type="submission" date="2009-10" db="EMBL/GenBank/DDBJ databases">
        <title>Complete sequence of chromosome of Ammonifex degensii KC4.</title>
        <authorList>
            <consortium name="US DOE Joint Genome Institute"/>
            <person name="Kerfeld C."/>
            <person name="Goodner B."/>
            <person name="Huber H."/>
            <person name="Stetter K."/>
            <person name="Lucas S."/>
            <person name="Copeland A."/>
            <person name="Lapidus A."/>
            <person name="Glavina del Rio T."/>
            <person name="Dalin E."/>
            <person name="Tice H."/>
            <person name="Bruce D."/>
            <person name="Goodwin L."/>
            <person name="Pitluck S."/>
            <person name="Saunders E."/>
            <person name="Brettin T."/>
            <person name="Detter J.C."/>
            <person name="Han C."/>
            <person name="Larimer F."/>
            <person name="Land M."/>
            <person name="Hauser L."/>
            <person name="Kyrpides N."/>
            <person name="Ovchinnikova G."/>
            <person name="Richardson P."/>
        </authorList>
    </citation>
    <scope>NUCLEOTIDE SEQUENCE [LARGE SCALE GENOMIC DNA]</scope>
    <source>
        <strain evidence="2">DSM 10501 / KC4</strain>
    </source>
</reference>
<keyword evidence="2" id="KW-1185">Reference proteome</keyword>
<proteinExistence type="predicted"/>
<dbReference type="PANTHER" id="PTHR39550:SF1">
    <property type="entry name" value="SLL0658 PROTEIN"/>
    <property type="match status" value="1"/>
</dbReference>
<gene>
    <name evidence="1" type="ordered locus">Adeg_1352</name>
</gene>
<dbReference type="STRING" id="429009.Adeg_1352"/>
<sequence>MLLLGADQIYVPVAVLAEIRQKPDPALGPIQAMLGTWLAECSLTNPEFLKLLPDLGAGEREVIVQALERKVTSVVLDDLDARRVARRLGLEPIGTVGLLLAAKKRGIIPSLRADLDRLAAMGFWISEQLRAEALKEAGEEEG</sequence>